<sequence>MLCVPLASSLEAIHERKPRQFTSAIFVPINPVSSLAKCLPLDAQIRVSERELFCHPWPNKCHLSNEKERPRVFDRASSAPKVHVTQRYVSPGDGQLGSPVLCALISHSEDRAKSLGSAANGGSEVAKPRTTPARLISASLWIRKKRDDTHKTPSARTLKTIENQFEVAKNKTAFIHRYQLFAMGRRINADVMRRGRNGMSQERGFEQILCKLDVDGHKVEEEDADGHLVDKKTTMANSLLKRRFAETTEWPFRKTYQTRKYDIRNTLAILSVSNLIRACGLLISNLGWGPQSGGWKKLVEAAEEIKKRKMTFTRPTPTVAQ</sequence>
<accession>A0A1I8A516</accession>
<evidence type="ECO:0000313" key="1">
    <source>
        <dbReference type="Proteomes" id="UP000095287"/>
    </source>
</evidence>
<reference evidence="2" key="1">
    <citation type="submission" date="2016-11" db="UniProtKB">
        <authorList>
            <consortium name="WormBaseParasite"/>
        </authorList>
    </citation>
    <scope>IDENTIFICATION</scope>
</reference>
<keyword evidence="1" id="KW-1185">Reference proteome</keyword>
<name>A0A1I8A516_9BILA</name>
<protein>
    <submittedName>
        <fullName evidence="2">Uncharacterized protein</fullName>
    </submittedName>
</protein>
<proteinExistence type="predicted"/>
<evidence type="ECO:0000313" key="2">
    <source>
        <dbReference type="WBParaSite" id="L893_g32928.t1"/>
    </source>
</evidence>
<dbReference type="AlphaFoldDB" id="A0A1I8A516"/>
<dbReference type="WBParaSite" id="L893_g32928.t1">
    <property type="protein sequence ID" value="L893_g32928.t1"/>
    <property type="gene ID" value="L893_g32928"/>
</dbReference>
<dbReference type="Proteomes" id="UP000095287">
    <property type="component" value="Unplaced"/>
</dbReference>
<organism evidence="1 2">
    <name type="scientific">Steinernema glaseri</name>
    <dbReference type="NCBI Taxonomy" id="37863"/>
    <lineage>
        <taxon>Eukaryota</taxon>
        <taxon>Metazoa</taxon>
        <taxon>Ecdysozoa</taxon>
        <taxon>Nematoda</taxon>
        <taxon>Chromadorea</taxon>
        <taxon>Rhabditida</taxon>
        <taxon>Tylenchina</taxon>
        <taxon>Panagrolaimomorpha</taxon>
        <taxon>Strongyloidoidea</taxon>
        <taxon>Steinernematidae</taxon>
        <taxon>Steinernema</taxon>
    </lineage>
</organism>